<name>A0A1H8NEI0_9FIRM</name>
<dbReference type="InterPro" id="IPR007419">
    <property type="entry name" value="BFD-like_2Fe2S-bd_dom"/>
</dbReference>
<accession>A0A1H8NEI0</accession>
<dbReference type="SUPFAM" id="SSF51905">
    <property type="entry name" value="FAD/NAD(P)-binding domain"/>
    <property type="match status" value="1"/>
</dbReference>
<dbReference type="InterPro" id="IPR006076">
    <property type="entry name" value="FAD-dep_OxRdtase"/>
</dbReference>
<evidence type="ECO:0000313" key="3">
    <source>
        <dbReference type="EMBL" id="SEO28131.1"/>
    </source>
</evidence>
<proteinExistence type="predicted"/>
<dbReference type="Proteomes" id="UP000198847">
    <property type="component" value="Unassembled WGS sequence"/>
</dbReference>
<evidence type="ECO:0000259" key="1">
    <source>
        <dbReference type="Pfam" id="PF01266"/>
    </source>
</evidence>
<feature type="domain" description="BFD-like [2Fe-2S]-binding" evidence="2">
    <location>
        <begin position="396"/>
        <end position="450"/>
    </location>
</feature>
<dbReference type="PANTHER" id="PTHR42720">
    <property type="entry name" value="GLYCEROL-3-PHOSPHATE DEHYDROGENASE"/>
    <property type="match status" value="1"/>
</dbReference>
<keyword evidence="4" id="KW-1185">Reference proteome</keyword>
<dbReference type="Pfam" id="PF04324">
    <property type="entry name" value="Fer2_BFD"/>
    <property type="match status" value="1"/>
</dbReference>
<organism evidence="3 4">
    <name type="scientific">Propionispora vibrioides</name>
    <dbReference type="NCBI Taxonomy" id="112903"/>
    <lineage>
        <taxon>Bacteria</taxon>
        <taxon>Bacillati</taxon>
        <taxon>Bacillota</taxon>
        <taxon>Negativicutes</taxon>
        <taxon>Selenomonadales</taxon>
        <taxon>Sporomusaceae</taxon>
        <taxon>Propionispora</taxon>
    </lineage>
</organism>
<dbReference type="InterPro" id="IPR041854">
    <property type="entry name" value="BFD-like_2Fe2S-bd_dom_sf"/>
</dbReference>
<dbReference type="Gene3D" id="1.10.10.1100">
    <property type="entry name" value="BFD-like [2Fe-2S]-binding domain"/>
    <property type="match status" value="1"/>
</dbReference>
<dbReference type="Pfam" id="PF01266">
    <property type="entry name" value="DAO"/>
    <property type="match status" value="1"/>
</dbReference>
<dbReference type="CDD" id="cd19946">
    <property type="entry name" value="GlpA-like_Fer2_BFD-like"/>
    <property type="match status" value="1"/>
</dbReference>
<sequence>MYDVCIIGAGVVGMNIARELTKYNLKICVLEKEEDVSCGCSKANSGIVHGGYTDKPGTLKAKLCIQGNRMYDQLNQELHFGYRETGAFVLAFEEEDLPQIQNLYDMGIQNGVQDLKVINRQEVLKLEPHVNENIKGALYIKHVGVTSPYEFVIALAENAIANGAEIKFNAEVAGITKEDDGSFTITTSADDKVTARYLINAAGIFSDKISAMVGIGDYKITPRRGQYLLLDKEESYLVNSVIFQVPTKMGKGILVTTTYHGNLMIGPNAEEIDDKNDVSTDEKTLDHIIATARKSVPHFNMQKVLKSFAGNRPVSGLKDWIIEESPVKNFIHLIGVDSPGLTASPAIAQYVLAILQNSGLSLIKNETFDPYRKPIIKIKEQDFKGDINASDPQEHLICRCERVTEAEIVDCLQRGIPIRSLDAISRRTRAGFGTCQGAFCGPRVKKLIAETLGISPEEIKEKSSASSLLAQRVKRMNLKKL</sequence>
<dbReference type="SUPFAM" id="SSF54373">
    <property type="entry name" value="FAD-linked reductases, C-terminal domain"/>
    <property type="match status" value="1"/>
</dbReference>
<protein>
    <submittedName>
        <fullName evidence="3">Glycerol-3-phosphate dehydrogenase</fullName>
    </submittedName>
</protein>
<dbReference type="EMBL" id="FODY01000001">
    <property type="protein sequence ID" value="SEO28131.1"/>
    <property type="molecule type" value="Genomic_DNA"/>
</dbReference>
<dbReference type="Gene3D" id="3.30.9.10">
    <property type="entry name" value="D-Amino Acid Oxidase, subunit A, domain 2"/>
    <property type="match status" value="1"/>
</dbReference>
<dbReference type="PANTHER" id="PTHR42720:SF1">
    <property type="entry name" value="GLYCEROL 3-PHOSPHATE OXIDASE"/>
    <property type="match status" value="1"/>
</dbReference>
<dbReference type="Gene3D" id="3.50.50.60">
    <property type="entry name" value="FAD/NAD(P)-binding domain"/>
    <property type="match status" value="1"/>
</dbReference>
<dbReference type="RefSeq" id="WP_091743405.1">
    <property type="nucleotide sequence ID" value="NZ_FODY01000001.1"/>
</dbReference>
<feature type="domain" description="FAD dependent oxidoreductase" evidence="1">
    <location>
        <begin position="3"/>
        <end position="351"/>
    </location>
</feature>
<evidence type="ECO:0000313" key="4">
    <source>
        <dbReference type="Proteomes" id="UP000198847"/>
    </source>
</evidence>
<gene>
    <name evidence="3" type="ORF">SAMN04490178_10170</name>
</gene>
<dbReference type="AlphaFoldDB" id="A0A1H8NEI0"/>
<evidence type="ECO:0000259" key="2">
    <source>
        <dbReference type="Pfam" id="PF04324"/>
    </source>
</evidence>
<dbReference type="InterPro" id="IPR052745">
    <property type="entry name" value="G3P_Oxidase/Oxidoreductase"/>
</dbReference>
<reference evidence="3 4" key="1">
    <citation type="submission" date="2016-10" db="EMBL/GenBank/DDBJ databases">
        <authorList>
            <person name="de Groot N.N."/>
        </authorList>
    </citation>
    <scope>NUCLEOTIDE SEQUENCE [LARGE SCALE GENOMIC DNA]</scope>
    <source>
        <strain evidence="3 4">DSM 13305</strain>
    </source>
</reference>
<dbReference type="OrthoDB" id="9801699at2"/>
<dbReference type="InterPro" id="IPR036188">
    <property type="entry name" value="FAD/NAD-bd_sf"/>
</dbReference>
<dbReference type="STRING" id="112903.SAMN04490178_10170"/>